<accession>A0A1E3FQ57</accession>
<name>A0A1E3FQ57_9BURK</name>
<keyword evidence="5" id="KW-1185">Reference proteome</keyword>
<reference evidence="1" key="1">
    <citation type="submission" date="2021-01" db="EMBL/GenBank/DDBJ databases">
        <title>Outbreak of Burkholderia contaminns endophthalmitis traced to a clinical ventilation system.</title>
        <authorList>
            <person name="Lipuma J."/>
            <person name="Spilker T."/>
            <person name="Kratholm J."/>
        </authorList>
    </citation>
    <scope>NUCLEOTIDE SEQUENCE</scope>
    <source>
        <strain evidence="1">HI4954</strain>
    </source>
</reference>
<gene>
    <name evidence="2" type="ORF">J4M89_38135</name>
    <name evidence="1" type="ORF">JIN94_37415</name>
    <name evidence="3" type="ORF">LXE91_43490</name>
</gene>
<keyword evidence="3" id="KW-0614">Plasmid</keyword>
<dbReference type="EMBL" id="CP090646">
    <property type="protein sequence ID" value="WFN24133.1"/>
    <property type="molecule type" value="Genomic_DNA"/>
</dbReference>
<evidence type="ECO:0000313" key="4">
    <source>
        <dbReference type="Proteomes" id="UP000611459"/>
    </source>
</evidence>
<dbReference type="EMBL" id="JAGEMX010000027">
    <property type="protein sequence ID" value="MBO1835218.1"/>
    <property type="molecule type" value="Genomic_DNA"/>
</dbReference>
<evidence type="ECO:0000313" key="6">
    <source>
        <dbReference type="Proteomes" id="UP001220209"/>
    </source>
</evidence>
<organism evidence="1 4">
    <name type="scientific">Burkholderia contaminans</name>
    <dbReference type="NCBI Taxonomy" id="488447"/>
    <lineage>
        <taxon>Bacteria</taxon>
        <taxon>Pseudomonadati</taxon>
        <taxon>Pseudomonadota</taxon>
        <taxon>Betaproteobacteria</taxon>
        <taxon>Burkholderiales</taxon>
        <taxon>Burkholderiaceae</taxon>
        <taxon>Burkholderia</taxon>
        <taxon>Burkholderia cepacia complex</taxon>
    </lineage>
</organism>
<sequence length="80" mass="8893">MNFLQPNRQWIEEADAAIRTVNPSAAEVVEATRGFAVLGREGVLTARLSDGTQWQINGQDVRQLTADEIAARARLHESFQ</sequence>
<dbReference type="Proteomes" id="UP001220209">
    <property type="component" value="Plasmid unnamed4"/>
</dbReference>
<evidence type="ECO:0000313" key="3">
    <source>
        <dbReference type="EMBL" id="WFN24133.1"/>
    </source>
</evidence>
<dbReference type="OrthoDB" id="9029879at2"/>
<evidence type="ECO:0000313" key="5">
    <source>
        <dbReference type="Proteomes" id="UP000664048"/>
    </source>
</evidence>
<protein>
    <submittedName>
        <fullName evidence="1">Uncharacterized protein</fullName>
    </submittedName>
</protein>
<proteinExistence type="predicted"/>
<dbReference type="Proteomes" id="UP000664048">
    <property type="component" value="Unassembled WGS sequence"/>
</dbReference>
<dbReference type="AlphaFoldDB" id="A0A1E3FQ57"/>
<reference evidence="3 6" key="3">
    <citation type="submission" date="2021-12" db="EMBL/GenBank/DDBJ databases">
        <title>Genomic and phenotypic characterization of three Burkholderia contaminans isolates recovered from different sources.</title>
        <authorList>
            <person name="Lopez De Volder A."/>
            <person name="Fan Y."/>
            <person name="Nunvar J."/>
            <person name="Herrera T."/>
            <person name="Timp W."/>
            <person name="Degrossi J."/>
        </authorList>
    </citation>
    <scope>NUCLEOTIDE SEQUENCE [LARGE SCALE GENOMIC DNA]</scope>
    <source>
        <strain evidence="3 6">LMG 23361</strain>
        <plasmid evidence="3 6">unnamed4</plasmid>
    </source>
</reference>
<evidence type="ECO:0000313" key="2">
    <source>
        <dbReference type="EMBL" id="MBO1835218.1"/>
    </source>
</evidence>
<dbReference type="Proteomes" id="UP000611459">
    <property type="component" value="Unassembled WGS sequence"/>
</dbReference>
<dbReference type="RefSeq" id="WP_039341511.1">
    <property type="nucleotide sequence ID" value="NZ_CABVQA010000061.1"/>
</dbReference>
<geneLocation type="plasmid" evidence="3 6">
    <name>unnamed4</name>
</geneLocation>
<dbReference type="EMBL" id="JAENIB010000033">
    <property type="protein sequence ID" value="MBK1935576.1"/>
    <property type="molecule type" value="Genomic_DNA"/>
</dbReference>
<evidence type="ECO:0000313" key="1">
    <source>
        <dbReference type="EMBL" id="MBK1935576.1"/>
    </source>
</evidence>
<reference evidence="2 5" key="2">
    <citation type="submission" date="2021-03" db="EMBL/GenBank/DDBJ databases">
        <title>Clinical course, treatment and visual outcome of an outbreak of Burkholderia contaminans endophthalmitis following cataract surgery.</title>
        <authorList>
            <person name="Lind C."/>
            <person name="Olsen K."/>
            <person name="Angelsen N.K."/>
            <person name="Krefting E.A."/>
            <person name="Fossen K."/>
            <person name="Gravningen K."/>
            <person name="Depoorter E."/>
            <person name="Vandamme P."/>
            <person name="Bertelsen G."/>
        </authorList>
    </citation>
    <scope>NUCLEOTIDE SEQUENCE [LARGE SCALE GENOMIC DNA]</scope>
    <source>
        <strain evidence="2 5">51242556</strain>
    </source>
</reference>